<gene>
    <name evidence="2" type="ORF">RM519_09350</name>
</gene>
<evidence type="ECO:0000256" key="1">
    <source>
        <dbReference type="SAM" id="Phobius"/>
    </source>
</evidence>
<dbReference type="Pfam" id="PF13584">
    <property type="entry name" value="BatD"/>
    <property type="match status" value="1"/>
</dbReference>
<keyword evidence="1" id="KW-1133">Transmembrane helix</keyword>
<keyword evidence="3" id="KW-1185">Reference proteome</keyword>
<accession>A0ABU2Y5G9</accession>
<dbReference type="Proteomes" id="UP001252186">
    <property type="component" value="Unassembled WGS sequence"/>
</dbReference>
<sequence>MVKGFRKYTALLIFLIGIGTFAQGHLSSSVSLSKNSVYVGEPVQVTVSVFTSTWFTKGVNPGNIKVNGAFTVYFRSLSTSKQVNGKTYAGVQLYFNVFPHENEPIEFPSLEIEVETPDPGGYKGVKHIVRTNPRTINVKSIPPNFDADSWLVTTWMSATENWKGDLKNVKVGDVLERSIYRNASNTVSELIPPVKWDTIANVSLYPTRSEVANNKTKTAISATRTEGVRYLFEKEGEIIIPKKELTWYNPYKKKLYKKTLPEVVINVQANPDLGMLASVKEQLEKDKSTAESEEQSAITVLGLSLKQFSLYLLIGIILVYVLIKLIKVSLKIHNKRKADYLQSEKYYFDVFIKSIPSKSAKEILPKLYRWIDELPLENSTTSNLRGHIQSSNLTSEIDKVGITTVSLNLNKTLWRQIRKQVLDKSSTNEKVIQPNWINP</sequence>
<reference evidence="2 3" key="1">
    <citation type="submission" date="2023-09" db="EMBL/GenBank/DDBJ databases">
        <authorList>
            <person name="Rey-Velasco X."/>
        </authorList>
    </citation>
    <scope>NUCLEOTIDE SEQUENCE [LARGE SCALE GENOMIC DNA]</scope>
    <source>
        <strain evidence="2 3">P050</strain>
    </source>
</reference>
<proteinExistence type="predicted"/>
<keyword evidence="1" id="KW-0472">Membrane</keyword>
<dbReference type="PANTHER" id="PTHR40940">
    <property type="entry name" value="PROTEIN BATD-RELATED"/>
    <property type="match status" value="1"/>
</dbReference>
<comment type="caution">
    <text evidence="2">The sequence shown here is derived from an EMBL/GenBank/DDBJ whole genome shotgun (WGS) entry which is preliminary data.</text>
</comment>
<dbReference type="PANTHER" id="PTHR40940:SF1">
    <property type="entry name" value="PROTEIN BATD"/>
    <property type="match status" value="1"/>
</dbReference>
<evidence type="ECO:0000313" key="3">
    <source>
        <dbReference type="Proteomes" id="UP001252186"/>
    </source>
</evidence>
<keyword evidence="1" id="KW-0812">Transmembrane</keyword>
<dbReference type="InterPro" id="IPR025738">
    <property type="entry name" value="BatD"/>
</dbReference>
<organism evidence="2 3">
    <name type="scientific">Urechidicola vernalis</name>
    <dbReference type="NCBI Taxonomy" id="3075600"/>
    <lineage>
        <taxon>Bacteria</taxon>
        <taxon>Pseudomonadati</taxon>
        <taxon>Bacteroidota</taxon>
        <taxon>Flavobacteriia</taxon>
        <taxon>Flavobacteriales</taxon>
        <taxon>Flavobacteriaceae</taxon>
        <taxon>Urechidicola</taxon>
    </lineage>
</organism>
<evidence type="ECO:0000313" key="2">
    <source>
        <dbReference type="EMBL" id="MDT0553448.1"/>
    </source>
</evidence>
<feature type="transmembrane region" description="Helical" evidence="1">
    <location>
        <begin position="308"/>
        <end position="326"/>
    </location>
</feature>
<dbReference type="RefSeq" id="WP_311593465.1">
    <property type="nucleotide sequence ID" value="NZ_JAVRHV010000004.1"/>
</dbReference>
<protein>
    <submittedName>
        <fullName evidence="2">BatD family protein</fullName>
    </submittedName>
</protein>
<name>A0ABU2Y5G9_9FLAO</name>
<dbReference type="EMBL" id="JAVRHV010000004">
    <property type="protein sequence ID" value="MDT0553448.1"/>
    <property type="molecule type" value="Genomic_DNA"/>
</dbReference>